<dbReference type="Proteomes" id="UP000000589">
    <property type="component" value="Chromosome 8"/>
</dbReference>
<protein>
    <submittedName>
        <fullName evidence="1">Ribosomal protein L18A</fullName>
    </submittedName>
</protein>
<dbReference type="GeneTree" id="ENSGT00390000015797"/>
<reference evidence="1 3" key="2">
    <citation type="journal article" date="2011" name="PLoS Biol.">
        <title>Modernizing reference genome assemblies.</title>
        <authorList>
            <person name="Church D.M."/>
            <person name="Schneider V.A."/>
            <person name="Graves T."/>
            <person name="Auger K."/>
            <person name="Cunningham F."/>
            <person name="Bouk N."/>
            <person name="Chen H.C."/>
            <person name="Agarwala R."/>
            <person name="McLaren W.M."/>
            <person name="Ritchie G.R."/>
            <person name="Albracht D."/>
            <person name="Kremitzki M."/>
            <person name="Rock S."/>
            <person name="Kotkiewicz H."/>
            <person name="Kremitzki C."/>
            <person name="Wollam A."/>
            <person name="Trani L."/>
            <person name="Fulton L."/>
            <person name="Fulton R."/>
            <person name="Matthews L."/>
            <person name="Whitehead S."/>
            <person name="Chow W."/>
            <person name="Torrance J."/>
            <person name="Dunn M."/>
            <person name="Harden G."/>
            <person name="Threadgold G."/>
            <person name="Wood J."/>
            <person name="Collins J."/>
            <person name="Heath P."/>
            <person name="Griffiths G."/>
            <person name="Pelan S."/>
            <person name="Grafham D."/>
            <person name="Eichler E.E."/>
            <person name="Weinstock G."/>
            <person name="Mardis E.R."/>
            <person name="Wilson R.K."/>
            <person name="Howe K."/>
            <person name="Flicek P."/>
            <person name="Hubbard T."/>
        </authorList>
    </citation>
    <scope>NUCLEOTIDE SEQUENCE [LARGE SCALE GENOMIC DNA]</scope>
    <source>
        <strain evidence="1 3">C57BL/6J</strain>
    </source>
</reference>
<dbReference type="Bgee" id="ENSMUSG00000045128">
    <property type="expression patterns" value="Expressed in yolk sac and 66 other cell types or tissues"/>
</dbReference>
<evidence type="ECO:0000313" key="3">
    <source>
        <dbReference type="Proteomes" id="UP000000589"/>
    </source>
</evidence>
<reference evidence="1" key="4">
    <citation type="submission" date="2025-09" db="UniProtKB">
        <authorList>
            <consortium name="Ensembl"/>
        </authorList>
    </citation>
    <scope>IDENTIFICATION</scope>
    <source>
        <strain evidence="1">C57BL/6J</strain>
    </source>
</reference>
<reference evidence="1 3" key="1">
    <citation type="journal article" date="2009" name="PLoS Biol.">
        <title>Lineage-specific biology revealed by a finished genome assembly of the mouse.</title>
        <authorList>
            <consortium name="Mouse Genome Sequencing Consortium"/>
            <person name="Church D.M."/>
            <person name="Goodstadt L."/>
            <person name="Hillier L.W."/>
            <person name="Zody M.C."/>
            <person name="Goldstein S."/>
            <person name="She X."/>
            <person name="Bult C.J."/>
            <person name="Agarwala R."/>
            <person name="Cherry J.L."/>
            <person name="DiCuccio M."/>
            <person name="Hlavina W."/>
            <person name="Kapustin Y."/>
            <person name="Meric P."/>
            <person name="Maglott D."/>
            <person name="Birtle Z."/>
            <person name="Marques A.C."/>
            <person name="Graves T."/>
            <person name="Zhou S."/>
            <person name="Teague B."/>
            <person name="Potamousis K."/>
            <person name="Churas C."/>
            <person name="Place M."/>
            <person name="Herschleb J."/>
            <person name="Runnheim R."/>
            <person name="Forrest D."/>
            <person name="Amos-Landgraf J."/>
            <person name="Schwartz D.C."/>
            <person name="Cheng Z."/>
            <person name="Lindblad-Toh K."/>
            <person name="Eichler E.E."/>
            <person name="Ponting C.P."/>
        </authorList>
    </citation>
    <scope>NUCLEOTIDE SEQUENCE [LARGE SCALE GENOMIC DNA]</scope>
    <source>
        <strain evidence="1 3">C57BL/6J</strain>
    </source>
</reference>
<evidence type="ECO:0000313" key="1">
    <source>
        <dbReference type="Ensembl" id="ENSMUSP00000148281.2"/>
    </source>
</evidence>
<name>A0A1D5RLA0_MOUSE</name>
<dbReference type="MGI" id="MGI:1924058">
    <property type="gene designation" value="Rpl18a"/>
</dbReference>
<dbReference type="AGR" id="MGI:1924058"/>
<proteinExistence type="predicted"/>
<accession>A0A1D5RLA0</accession>
<reference evidence="1" key="3">
    <citation type="submission" date="2025-08" db="UniProtKB">
        <authorList>
            <consortium name="Ensembl"/>
        </authorList>
    </citation>
    <scope>IDENTIFICATION</scope>
    <source>
        <strain evidence="1">C57BL/6J</strain>
    </source>
</reference>
<organism evidence="1 3">
    <name type="scientific">Mus musculus</name>
    <name type="common">Mouse</name>
    <dbReference type="NCBI Taxonomy" id="10090"/>
    <lineage>
        <taxon>Eukaryota</taxon>
        <taxon>Metazoa</taxon>
        <taxon>Chordata</taxon>
        <taxon>Craniata</taxon>
        <taxon>Vertebrata</taxon>
        <taxon>Euteleostomi</taxon>
        <taxon>Mammalia</taxon>
        <taxon>Eutheria</taxon>
        <taxon>Euarchontoglires</taxon>
        <taxon>Glires</taxon>
        <taxon>Rodentia</taxon>
        <taxon>Myomorpha</taxon>
        <taxon>Muroidea</taxon>
        <taxon>Muridae</taxon>
        <taxon>Murinae</taxon>
        <taxon>Mus</taxon>
        <taxon>Mus</taxon>
    </lineage>
</organism>
<dbReference type="ExpressionAtlas" id="A0A1D5RLA0">
    <property type="expression patterns" value="baseline and differential"/>
</dbReference>
<keyword evidence="3" id="KW-1185">Reference proteome</keyword>
<dbReference type="Ensembl" id="ENSMUST00000213053.2">
    <property type="protein sequence ID" value="ENSMUSP00000148281.2"/>
    <property type="gene ID" value="ENSMUSG00000045128.10"/>
</dbReference>
<dbReference type="VEuPathDB" id="HostDB:ENSMUSG00000045128"/>
<dbReference type="AlphaFoldDB" id="A0A1D5RLA0"/>
<evidence type="ECO:0000313" key="2">
    <source>
        <dbReference type="MGI" id="MGI:1924058"/>
    </source>
</evidence>
<sequence>MKASGTVRRPRRGKSFGSTRWWGAACQPQNATHHHCTVCESLHPTMWWPSPASGTLCHS</sequence>
<gene>
    <name evidence="1 2" type="primary">Rpl18a</name>
</gene>